<evidence type="ECO:0000256" key="7">
    <source>
        <dbReference type="SAM" id="MobiDB-lite"/>
    </source>
</evidence>
<evidence type="ECO:0000256" key="5">
    <source>
        <dbReference type="ARBA" id="ARBA00022989"/>
    </source>
</evidence>
<feature type="transmembrane region" description="Helical" evidence="8">
    <location>
        <begin position="416"/>
        <end position="437"/>
    </location>
</feature>
<feature type="transmembrane region" description="Helical" evidence="8">
    <location>
        <begin position="153"/>
        <end position="174"/>
    </location>
</feature>
<dbReference type="InterPro" id="IPR020846">
    <property type="entry name" value="MFS_dom"/>
</dbReference>
<comment type="subcellular location">
    <subcellularLocation>
        <location evidence="1">Cell membrane</location>
        <topology evidence="1">Multi-pass membrane protein</topology>
    </subcellularLocation>
</comment>
<organism evidence="10 11">
    <name type="scientific">Acrocarpospora corrugata</name>
    <dbReference type="NCBI Taxonomy" id="35763"/>
    <lineage>
        <taxon>Bacteria</taxon>
        <taxon>Bacillati</taxon>
        <taxon>Actinomycetota</taxon>
        <taxon>Actinomycetes</taxon>
        <taxon>Streptosporangiales</taxon>
        <taxon>Streptosporangiaceae</taxon>
        <taxon>Acrocarpospora</taxon>
    </lineage>
</organism>
<evidence type="ECO:0000256" key="2">
    <source>
        <dbReference type="ARBA" id="ARBA00022448"/>
    </source>
</evidence>
<feature type="transmembrane region" description="Helical" evidence="8">
    <location>
        <begin position="95"/>
        <end position="114"/>
    </location>
</feature>
<feature type="transmembrane region" description="Helical" evidence="8">
    <location>
        <begin position="488"/>
        <end position="508"/>
    </location>
</feature>
<dbReference type="SUPFAM" id="SSF103473">
    <property type="entry name" value="MFS general substrate transporter"/>
    <property type="match status" value="1"/>
</dbReference>
<keyword evidence="5 8" id="KW-1133">Transmembrane helix</keyword>
<feature type="domain" description="Major facilitator superfamily (MFS) profile" evidence="9">
    <location>
        <begin position="26"/>
        <end position="515"/>
    </location>
</feature>
<dbReference type="PANTHER" id="PTHR42718">
    <property type="entry name" value="MAJOR FACILITATOR SUPERFAMILY MULTIDRUG TRANSPORTER MFSC"/>
    <property type="match status" value="1"/>
</dbReference>
<keyword evidence="6 8" id="KW-0472">Membrane</keyword>
<feature type="transmembrane region" description="Helical" evidence="8">
    <location>
        <begin position="67"/>
        <end position="86"/>
    </location>
</feature>
<dbReference type="AlphaFoldDB" id="A0A5M3W9X9"/>
<keyword evidence="3" id="KW-1003">Cell membrane</keyword>
<evidence type="ECO:0000313" key="10">
    <source>
        <dbReference type="EMBL" id="GES03851.1"/>
    </source>
</evidence>
<evidence type="ECO:0000256" key="3">
    <source>
        <dbReference type="ARBA" id="ARBA00022475"/>
    </source>
</evidence>
<feature type="transmembrane region" description="Helical" evidence="8">
    <location>
        <begin position="285"/>
        <end position="308"/>
    </location>
</feature>
<dbReference type="NCBIfam" id="TIGR00711">
    <property type="entry name" value="efflux_EmrB"/>
    <property type="match status" value="1"/>
</dbReference>
<evidence type="ECO:0000256" key="4">
    <source>
        <dbReference type="ARBA" id="ARBA00022692"/>
    </source>
</evidence>
<evidence type="ECO:0000313" key="11">
    <source>
        <dbReference type="Proteomes" id="UP000334990"/>
    </source>
</evidence>
<evidence type="ECO:0000256" key="1">
    <source>
        <dbReference type="ARBA" id="ARBA00004651"/>
    </source>
</evidence>
<dbReference type="GO" id="GO:0005886">
    <property type="term" value="C:plasma membrane"/>
    <property type="evidence" value="ECO:0007669"/>
    <property type="project" value="UniProtKB-SubCell"/>
</dbReference>
<dbReference type="EMBL" id="BLAD01000073">
    <property type="protein sequence ID" value="GES03851.1"/>
    <property type="molecule type" value="Genomic_DNA"/>
</dbReference>
<dbReference type="Gene3D" id="1.20.1250.20">
    <property type="entry name" value="MFS general substrate transporter like domains"/>
    <property type="match status" value="1"/>
</dbReference>
<name>A0A5M3W9X9_9ACTN</name>
<feature type="transmembrane region" description="Helical" evidence="8">
    <location>
        <begin position="214"/>
        <end position="233"/>
    </location>
</feature>
<dbReference type="GO" id="GO:0022857">
    <property type="term" value="F:transmembrane transporter activity"/>
    <property type="evidence" value="ECO:0007669"/>
    <property type="project" value="InterPro"/>
</dbReference>
<dbReference type="InterPro" id="IPR036259">
    <property type="entry name" value="MFS_trans_sf"/>
</dbReference>
<evidence type="ECO:0000259" key="9">
    <source>
        <dbReference type="PROSITE" id="PS50850"/>
    </source>
</evidence>
<proteinExistence type="predicted"/>
<feature type="transmembrane region" description="Helical" evidence="8">
    <location>
        <begin position="245"/>
        <end position="264"/>
    </location>
</feature>
<dbReference type="PANTHER" id="PTHR42718:SF42">
    <property type="entry name" value="EXPORT PROTEIN"/>
    <property type="match status" value="1"/>
</dbReference>
<dbReference type="InterPro" id="IPR011701">
    <property type="entry name" value="MFS"/>
</dbReference>
<keyword evidence="11" id="KW-1185">Reference proteome</keyword>
<dbReference type="CDD" id="cd17321">
    <property type="entry name" value="MFS_MMR_MDR_like"/>
    <property type="match status" value="1"/>
</dbReference>
<dbReference type="InterPro" id="IPR004638">
    <property type="entry name" value="EmrB-like"/>
</dbReference>
<comment type="caution">
    <text evidence="10">The sequence shown here is derived from an EMBL/GenBank/DDBJ whole genome shotgun (WGS) entry which is preliminary data.</text>
</comment>
<keyword evidence="4 8" id="KW-0812">Transmembrane</keyword>
<feature type="transmembrane region" description="Helical" evidence="8">
    <location>
        <begin position="180"/>
        <end position="202"/>
    </location>
</feature>
<dbReference type="Gene3D" id="1.20.1720.10">
    <property type="entry name" value="Multidrug resistance protein D"/>
    <property type="match status" value="1"/>
</dbReference>
<keyword evidence="2" id="KW-0813">Transport</keyword>
<gene>
    <name evidence="10" type="ORF">Acor_59170</name>
</gene>
<dbReference type="Pfam" id="PF07690">
    <property type="entry name" value="MFS_1"/>
    <property type="match status" value="1"/>
</dbReference>
<feature type="transmembrane region" description="Helical" evidence="8">
    <location>
        <begin position="120"/>
        <end position="141"/>
    </location>
</feature>
<feature type="transmembrane region" description="Helical" evidence="8">
    <location>
        <begin position="26"/>
        <end position="47"/>
    </location>
</feature>
<feature type="transmembrane region" description="Helical" evidence="8">
    <location>
        <begin position="373"/>
        <end position="395"/>
    </location>
</feature>
<accession>A0A5M3W9X9</accession>
<dbReference type="PRINTS" id="PR01036">
    <property type="entry name" value="TCRTETB"/>
</dbReference>
<dbReference type="PROSITE" id="PS50850">
    <property type="entry name" value="MFS"/>
    <property type="match status" value="1"/>
</dbReference>
<feature type="region of interest" description="Disordered" evidence="7">
    <location>
        <begin position="518"/>
        <end position="538"/>
    </location>
</feature>
<evidence type="ECO:0000256" key="8">
    <source>
        <dbReference type="SAM" id="Phobius"/>
    </source>
</evidence>
<protein>
    <submittedName>
        <fullName evidence="10">MFS transporter</fullName>
    </submittedName>
</protein>
<reference evidence="10 11" key="1">
    <citation type="submission" date="2019-10" db="EMBL/GenBank/DDBJ databases">
        <title>Whole genome shotgun sequence of Acrocarpospora corrugata NBRC 13972.</title>
        <authorList>
            <person name="Ichikawa N."/>
            <person name="Kimura A."/>
            <person name="Kitahashi Y."/>
            <person name="Komaki H."/>
            <person name="Oguchi A."/>
        </authorList>
    </citation>
    <scope>NUCLEOTIDE SEQUENCE [LARGE SCALE GENOMIC DNA]</scope>
    <source>
        <strain evidence="10 11">NBRC 13972</strain>
    </source>
</reference>
<sequence>MRNSTVSILLGELVEPDLGHPRRWQILGVMVFSLLAVVLDNTILNVAIKTIADPVHGLGATQGELEWAMNSYTLVFAGLLFTFGVLGDRFGRKRMLLIGMVLFGLASLASAYSQDPMQLIIARSLMGIGGAAIMPATLAIISNVFPINERGKAIGIWAAGVGIAVAIGPITGGLLLEHFWWGSVFLINVPIVLLAIVLIGTLVPDSKDPNKTALDPIGVLLSIAGLVSLVYGIVRITELGTAADATVIVPSLIGLAILAAFVWYESRTDHPAFDVREFRNAGFSTAIASVGLVFFSAMGVMFFMAFYWQIVRGFSPLQSGALVLPFAVAQLAFSPQSARAVQRFGARAVSTAAMLMIAAALACYAFISADTPLWILLVLAFVQGAAMASVMPTATTSIMNALPREKAGVGSSMSNVVRQVGGTLGIAVLGAALSASYRGAMEDKVAGLPPEAAHAVTESIAGAAAVTERMGAQGAALMSVANDAFVVGIRWAAVGSAAVALLGAFVVGRWMPAKGAERAPVRATPVADEGAEKESAVV</sequence>
<dbReference type="Proteomes" id="UP000334990">
    <property type="component" value="Unassembled WGS sequence"/>
</dbReference>
<evidence type="ECO:0000256" key="6">
    <source>
        <dbReference type="ARBA" id="ARBA00023136"/>
    </source>
</evidence>
<feature type="transmembrane region" description="Helical" evidence="8">
    <location>
        <begin position="314"/>
        <end position="333"/>
    </location>
</feature>
<feature type="transmembrane region" description="Helical" evidence="8">
    <location>
        <begin position="345"/>
        <end position="367"/>
    </location>
</feature>